<reference evidence="2" key="1">
    <citation type="submission" date="2017-02" db="UniProtKB">
        <authorList>
            <consortium name="WormBaseParasite"/>
        </authorList>
    </citation>
    <scope>IDENTIFICATION</scope>
</reference>
<dbReference type="WBParaSite" id="ALUE_0000569701-mRNA-1">
    <property type="protein sequence ID" value="ALUE_0000569701-mRNA-1"/>
    <property type="gene ID" value="ALUE_0000569701"/>
</dbReference>
<dbReference type="AlphaFoldDB" id="A0A0M3HT00"/>
<evidence type="ECO:0000313" key="1">
    <source>
        <dbReference type="Proteomes" id="UP000036681"/>
    </source>
</evidence>
<protein>
    <submittedName>
        <fullName evidence="2">Ovule protein</fullName>
    </submittedName>
</protein>
<dbReference type="Proteomes" id="UP000036681">
    <property type="component" value="Unplaced"/>
</dbReference>
<organism evidence="1 2">
    <name type="scientific">Ascaris lumbricoides</name>
    <name type="common">Giant roundworm</name>
    <dbReference type="NCBI Taxonomy" id="6252"/>
    <lineage>
        <taxon>Eukaryota</taxon>
        <taxon>Metazoa</taxon>
        <taxon>Ecdysozoa</taxon>
        <taxon>Nematoda</taxon>
        <taxon>Chromadorea</taxon>
        <taxon>Rhabditida</taxon>
        <taxon>Spirurina</taxon>
        <taxon>Ascaridomorpha</taxon>
        <taxon>Ascaridoidea</taxon>
        <taxon>Ascarididae</taxon>
        <taxon>Ascaris</taxon>
    </lineage>
</organism>
<keyword evidence="1" id="KW-1185">Reference proteome</keyword>
<name>A0A0M3HT00_ASCLU</name>
<accession>A0A0M3HT00</accession>
<proteinExistence type="predicted"/>
<evidence type="ECO:0000313" key="2">
    <source>
        <dbReference type="WBParaSite" id="ALUE_0000569701-mRNA-1"/>
    </source>
</evidence>
<sequence>MGIYNFCIYLARYVKIMNVSYMRTSVCVYLRGCLYPSGSSFQLSLRLTQINVTKISQCNFRCRMDSVGTFNLIQLVMTKNPMSMKFVAIGLK</sequence>